<evidence type="ECO:0000256" key="2">
    <source>
        <dbReference type="ARBA" id="ARBA00004429"/>
    </source>
</evidence>
<dbReference type="RefSeq" id="WP_192068617.1">
    <property type="nucleotide sequence ID" value="NZ_JACYWY010000001.1"/>
</dbReference>
<keyword evidence="7" id="KW-0812">Transmembrane</keyword>
<keyword evidence="12" id="KW-0472">Membrane</keyword>
<dbReference type="Pfam" id="PF02518">
    <property type="entry name" value="HATPase_c"/>
    <property type="match status" value="1"/>
</dbReference>
<comment type="subcellular location">
    <subcellularLocation>
        <location evidence="2">Cell inner membrane</location>
        <topology evidence="2">Multi-pass membrane protein</topology>
    </subcellularLocation>
</comment>
<dbReference type="SUPFAM" id="SSF55874">
    <property type="entry name" value="ATPase domain of HSP90 chaperone/DNA topoisomerase II/histidine kinase"/>
    <property type="match status" value="1"/>
</dbReference>
<keyword evidence="9" id="KW-0547">Nucleotide-binding</keyword>
<dbReference type="CDD" id="cd17546">
    <property type="entry name" value="REC_hyHK_CKI1_RcsC-like"/>
    <property type="match status" value="1"/>
</dbReference>
<evidence type="ECO:0000259" key="15">
    <source>
        <dbReference type="PROSITE" id="PS50109"/>
    </source>
</evidence>
<feature type="domain" description="Response regulatory" evidence="16">
    <location>
        <begin position="227"/>
        <end position="346"/>
    </location>
</feature>
<keyword evidence="4" id="KW-1003">Cell membrane</keyword>
<dbReference type="Gene3D" id="3.30.565.10">
    <property type="entry name" value="Histidine kinase-like ATPase, C-terminal domain"/>
    <property type="match status" value="1"/>
</dbReference>
<dbReference type="InterPro" id="IPR008207">
    <property type="entry name" value="Sig_transdc_His_kin_Hpt_dom"/>
</dbReference>
<dbReference type="SUPFAM" id="SSF47226">
    <property type="entry name" value="Histidine-containing phosphotransfer domain, HPT domain"/>
    <property type="match status" value="1"/>
</dbReference>
<comment type="caution">
    <text evidence="18">The sequence shown here is derived from an EMBL/GenBank/DDBJ whole genome shotgun (WGS) entry which is preliminary data.</text>
</comment>
<keyword evidence="11" id="KW-0902">Two-component regulatory system</keyword>
<evidence type="ECO:0000256" key="10">
    <source>
        <dbReference type="ARBA" id="ARBA00022989"/>
    </source>
</evidence>
<dbReference type="InterPro" id="IPR004358">
    <property type="entry name" value="Sig_transdc_His_kin-like_C"/>
</dbReference>
<dbReference type="InterPro" id="IPR005467">
    <property type="entry name" value="His_kinase_dom"/>
</dbReference>
<evidence type="ECO:0000313" key="18">
    <source>
        <dbReference type="EMBL" id="MBD8771009.1"/>
    </source>
</evidence>
<dbReference type="Pfam" id="PF00072">
    <property type="entry name" value="Response_reg"/>
    <property type="match status" value="1"/>
</dbReference>
<dbReference type="InterPro" id="IPR036890">
    <property type="entry name" value="HATPase_C_sf"/>
</dbReference>
<evidence type="ECO:0000256" key="8">
    <source>
        <dbReference type="ARBA" id="ARBA00022777"/>
    </source>
</evidence>
<comment type="catalytic activity">
    <reaction evidence="1">
        <text>ATP + protein L-histidine = ADP + protein N-phospho-L-histidine.</text>
        <dbReference type="EC" id="2.7.13.3"/>
    </reaction>
</comment>
<evidence type="ECO:0000256" key="3">
    <source>
        <dbReference type="ARBA" id="ARBA00012438"/>
    </source>
</evidence>
<dbReference type="SMART" id="SM00448">
    <property type="entry name" value="REC"/>
    <property type="match status" value="1"/>
</dbReference>
<evidence type="ECO:0000256" key="5">
    <source>
        <dbReference type="ARBA" id="ARBA00022519"/>
    </source>
</evidence>
<keyword evidence="8" id="KW-0418">Kinase</keyword>
<dbReference type="PROSITE" id="PS50110">
    <property type="entry name" value="RESPONSE_REGULATORY"/>
    <property type="match status" value="1"/>
</dbReference>
<dbReference type="Gene3D" id="3.40.50.2300">
    <property type="match status" value="1"/>
</dbReference>
<dbReference type="Pfam" id="PF01627">
    <property type="entry name" value="Hpt"/>
    <property type="match status" value="1"/>
</dbReference>
<dbReference type="CDD" id="cd00088">
    <property type="entry name" value="HPT"/>
    <property type="match status" value="1"/>
</dbReference>
<dbReference type="InterPro" id="IPR001789">
    <property type="entry name" value="Sig_transdc_resp-reg_receiver"/>
</dbReference>
<evidence type="ECO:0000256" key="12">
    <source>
        <dbReference type="ARBA" id="ARBA00023136"/>
    </source>
</evidence>
<evidence type="ECO:0000256" key="7">
    <source>
        <dbReference type="ARBA" id="ARBA00022692"/>
    </source>
</evidence>
<evidence type="ECO:0000259" key="16">
    <source>
        <dbReference type="PROSITE" id="PS50110"/>
    </source>
</evidence>
<keyword evidence="14" id="KW-0597">Phosphoprotein</keyword>
<proteinExistence type="predicted"/>
<evidence type="ECO:0000256" key="9">
    <source>
        <dbReference type="ARBA" id="ARBA00022840"/>
    </source>
</evidence>
<dbReference type="InterPro" id="IPR036641">
    <property type="entry name" value="HPT_dom_sf"/>
</dbReference>
<evidence type="ECO:0000313" key="19">
    <source>
        <dbReference type="Proteomes" id="UP000620025"/>
    </source>
</evidence>
<feature type="modified residue" description="Phosphohistidine" evidence="13">
    <location>
        <position position="409"/>
    </location>
</feature>
<dbReference type="PROSITE" id="PS50894">
    <property type="entry name" value="HPT"/>
    <property type="match status" value="1"/>
</dbReference>
<name>A0ABR9C141_9PSED</name>
<dbReference type="SUPFAM" id="SSF52172">
    <property type="entry name" value="CheY-like"/>
    <property type="match status" value="1"/>
</dbReference>
<dbReference type="PRINTS" id="PR00344">
    <property type="entry name" value="BCTRLSENSOR"/>
</dbReference>
<keyword evidence="5" id="KW-0997">Cell inner membrane</keyword>
<dbReference type="Gene3D" id="1.20.120.160">
    <property type="entry name" value="HPT domain"/>
    <property type="match status" value="1"/>
</dbReference>
<dbReference type="InterPro" id="IPR011006">
    <property type="entry name" value="CheY-like_superfamily"/>
</dbReference>
<reference evidence="18 19" key="1">
    <citation type="journal article" date="2020" name="FEMS Microbiol. Ecol.">
        <title>Temporal dynamics of bacterial communities during seed development and maturation.</title>
        <authorList>
            <person name="Chesneau G."/>
            <person name="Torres-Cortes G."/>
            <person name="Briand M."/>
            <person name="Darrasse A."/>
            <person name="Preveaux A."/>
            <person name="Marais C."/>
            <person name="Jacques M.A."/>
            <person name="Shade A."/>
            <person name="Barret M."/>
        </authorList>
    </citation>
    <scope>NUCLEOTIDE SEQUENCE [LARGE SCALE GENOMIC DNA]</scope>
    <source>
        <strain evidence="18 19">CFBP13599</strain>
    </source>
</reference>
<feature type="domain" description="HPt" evidence="17">
    <location>
        <begin position="370"/>
        <end position="468"/>
    </location>
</feature>
<keyword evidence="6" id="KW-0808">Transferase</keyword>
<evidence type="ECO:0000256" key="11">
    <source>
        <dbReference type="ARBA" id="ARBA00023012"/>
    </source>
</evidence>
<dbReference type="Proteomes" id="UP000620025">
    <property type="component" value="Unassembled WGS sequence"/>
</dbReference>
<evidence type="ECO:0000256" key="13">
    <source>
        <dbReference type="PROSITE-ProRule" id="PRU00110"/>
    </source>
</evidence>
<dbReference type="PANTHER" id="PTHR43047">
    <property type="entry name" value="TWO-COMPONENT HISTIDINE PROTEIN KINASE"/>
    <property type="match status" value="1"/>
</dbReference>
<feature type="modified residue" description="4-aspartylphosphate" evidence="14">
    <location>
        <position position="276"/>
    </location>
</feature>
<evidence type="ECO:0000256" key="1">
    <source>
        <dbReference type="ARBA" id="ARBA00000085"/>
    </source>
</evidence>
<organism evidence="18 19">
    <name type="scientific">Pseudomonas coleopterorum</name>
    <dbReference type="NCBI Taxonomy" id="1605838"/>
    <lineage>
        <taxon>Bacteria</taxon>
        <taxon>Pseudomonadati</taxon>
        <taxon>Pseudomonadota</taxon>
        <taxon>Gammaproteobacteria</taxon>
        <taxon>Pseudomonadales</taxon>
        <taxon>Pseudomonadaceae</taxon>
        <taxon>Pseudomonas</taxon>
    </lineage>
</organism>
<keyword evidence="10" id="KW-1133">Transmembrane helix</keyword>
<accession>A0ABR9C141</accession>
<protein>
    <recommendedName>
        <fullName evidence="3">histidine kinase</fullName>
        <ecNumber evidence="3">2.7.13.3</ecNumber>
    </recommendedName>
</protein>
<evidence type="ECO:0000256" key="14">
    <source>
        <dbReference type="PROSITE-ProRule" id="PRU00169"/>
    </source>
</evidence>
<dbReference type="InterPro" id="IPR003594">
    <property type="entry name" value="HATPase_dom"/>
</dbReference>
<evidence type="ECO:0000256" key="4">
    <source>
        <dbReference type="ARBA" id="ARBA00022475"/>
    </source>
</evidence>
<sequence>MLELALKKAEQGMLDKPALEVASQSANGLLALIGDILDVTRIEAGRLELLPAPCQLGQLANETVGLFLAQAREKHLRLKLDMLGAPDTWLSVDPVRFKQIIANLLSNAIKFTREGQVTVVLGVWPQARGARVELSVEDTGQGIAQTDLARLGAPYRQAAGGRGSRVGAGLGLSICRSLAALMQGRLELHSVLGCGTRVQVQFDAVPGAAAPRQTARETSRSRLPALQVLVVDDYPANRVLLERQLTFLGHRVTVAEHGAAGLRAWLRGAYDVVISDCNMPGINGYQLVKAVREHERRKHLEPCLFLGCTANAQIRERLRCLQQGMDDCLFKPLSLESLALHLDPHRARRQAETQEHEVDLGSLDQLTGGDAISLQRLLDDLADSNLQDLKRLQSLTQPYAIGEVAELVHRIKGGARIVRARRLLAACEALEQACTASPSGERMRRGVDDLASAMVSLDEYLIRHERSGKA</sequence>
<evidence type="ECO:0000256" key="6">
    <source>
        <dbReference type="ARBA" id="ARBA00022679"/>
    </source>
</evidence>
<keyword evidence="19" id="KW-1185">Reference proteome</keyword>
<feature type="domain" description="Histidine kinase" evidence="15">
    <location>
        <begin position="1"/>
        <end position="206"/>
    </location>
</feature>
<dbReference type="SMART" id="SM00073">
    <property type="entry name" value="HPT"/>
    <property type="match status" value="1"/>
</dbReference>
<dbReference type="PANTHER" id="PTHR43047:SF72">
    <property type="entry name" value="OSMOSENSING HISTIDINE PROTEIN KINASE SLN1"/>
    <property type="match status" value="1"/>
</dbReference>
<evidence type="ECO:0000259" key="17">
    <source>
        <dbReference type="PROSITE" id="PS50894"/>
    </source>
</evidence>
<dbReference type="SMART" id="SM00387">
    <property type="entry name" value="HATPase_c"/>
    <property type="match status" value="1"/>
</dbReference>
<dbReference type="EC" id="2.7.13.3" evidence="3"/>
<gene>
    <name evidence="18" type="ORF">IFT38_15800</name>
</gene>
<dbReference type="PROSITE" id="PS50109">
    <property type="entry name" value="HIS_KIN"/>
    <property type="match status" value="1"/>
</dbReference>
<dbReference type="EMBL" id="JACYWZ010000006">
    <property type="protein sequence ID" value="MBD8771009.1"/>
    <property type="molecule type" value="Genomic_DNA"/>
</dbReference>
<keyword evidence="9" id="KW-0067">ATP-binding</keyword>